<evidence type="ECO:0000256" key="1">
    <source>
        <dbReference type="SAM" id="Phobius"/>
    </source>
</evidence>
<dbReference type="EMBL" id="CP108110">
    <property type="protein sequence ID" value="WUQ87849.1"/>
    <property type="molecule type" value="Genomic_DNA"/>
</dbReference>
<keyword evidence="1" id="KW-0812">Transmembrane</keyword>
<proteinExistence type="predicted"/>
<keyword evidence="3" id="KW-1185">Reference proteome</keyword>
<keyword evidence="1" id="KW-0472">Membrane</keyword>
<sequence>MPSPSTDLLAATAPASSEQLPVVDLLIALPVAAIEVGLLLLAFFLAALEQLRAREATKPSLNRAYNVGLVSAALLPSVGALASFLMYLPFTAAAQCVVAVCPTFVLGVAIVKSLKLKLLRFRRDHRDNA</sequence>
<name>A0ABZ1UA35_9ACTN</name>
<feature type="transmembrane region" description="Helical" evidence="1">
    <location>
        <begin position="92"/>
        <end position="114"/>
    </location>
</feature>
<organism evidence="2 3">
    <name type="scientific">Kitasatospora purpeofusca</name>
    <dbReference type="NCBI Taxonomy" id="67352"/>
    <lineage>
        <taxon>Bacteria</taxon>
        <taxon>Bacillati</taxon>
        <taxon>Actinomycetota</taxon>
        <taxon>Actinomycetes</taxon>
        <taxon>Kitasatosporales</taxon>
        <taxon>Streptomycetaceae</taxon>
        <taxon>Kitasatospora</taxon>
    </lineage>
</organism>
<accession>A0ABZ1UA35</accession>
<evidence type="ECO:0000313" key="2">
    <source>
        <dbReference type="EMBL" id="WUQ87849.1"/>
    </source>
</evidence>
<protein>
    <submittedName>
        <fullName evidence="2">Uncharacterized protein</fullName>
    </submittedName>
</protein>
<evidence type="ECO:0000313" key="3">
    <source>
        <dbReference type="Proteomes" id="UP001432222"/>
    </source>
</evidence>
<dbReference type="Proteomes" id="UP001432222">
    <property type="component" value="Chromosome"/>
</dbReference>
<feature type="transmembrane region" description="Helical" evidence="1">
    <location>
        <begin position="25"/>
        <end position="46"/>
    </location>
</feature>
<dbReference type="RefSeq" id="WP_328958404.1">
    <property type="nucleotide sequence ID" value="NZ_CP108110.1"/>
</dbReference>
<gene>
    <name evidence="2" type="ORF">OHA16_35650</name>
</gene>
<keyword evidence="1" id="KW-1133">Transmembrane helix</keyword>
<reference evidence="2" key="1">
    <citation type="submission" date="2022-10" db="EMBL/GenBank/DDBJ databases">
        <title>The complete genomes of actinobacterial strains from the NBC collection.</title>
        <authorList>
            <person name="Joergensen T.S."/>
            <person name="Alvarez Arevalo M."/>
            <person name="Sterndorff E.B."/>
            <person name="Faurdal D."/>
            <person name="Vuksanovic O."/>
            <person name="Mourched A.-S."/>
            <person name="Charusanti P."/>
            <person name="Shaw S."/>
            <person name="Blin K."/>
            <person name="Weber T."/>
        </authorList>
    </citation>
    <scope>NUCLEOTIDE SEQUENCE</scope>
    <source>
        <strain evidence="2">NBC_00222</strain>
    </source>
</reference>
<feature type="transmembrane region" description="Helical" evidence="1">
    <location>
        <begin position="67"/>
        <end position="86"/>
    </location>
</feature>